<dbReference type="GeneID" id="120105021"/>
<dbReference type="RefSeq" id="XP_038972996.1">
    <property type="nucleotide sequence ID" value="XM_039117068.1"/>
</dbReference>
<protein>
    <submittedName>
        <fullName evidence="4">Uncharacterized protein LOC120105021</fullName>
    </submittedName>
</protein>
<proteinExistence type="predicted"/>
<keyword evidence="2" id="KW-0732">Signal</keyword>
<dbReference type="AlphaFoldDB" id="A0A8B8ZFS1"/>
<evidence type="ECO:0000256" key="1">
    <source>
        <dbReference type="SAM" id="MobiDB-lite"/>
    </source>
</evidence>
<feature type="signal peptide" evidence="2">
    <location>
        <begin position="1"/>
        <end position="15"/>
    </location>
</feature>
<keyword evidence="3" id="KW-1185">Reference proteome</keyword>
<feature type="compositionally biased region" description="Low complexity" evidence="1">
    <location>
        <begin position="35"/>
        <end position="55"/>
    </location>
</feature>
<evidence type="ECO:0000256" key="2">
    <source>
        <dbReference type="SAM" id="SignalP"/>
    </source>
</evidence>
<name>A0A8B8ZFS1_PHODC</name>
<accession>A0A8B8ZFS1</accession>
<dbReference type="Proteomes" id="UP000228380">
    <property type="component" value="Unplaced"/>
</dbReference>
<gene>
    <name evidence="4" type="primary">LOC120105021</name>
</gene>
<organism evidence="3 4">
    <name type="scientific">Phoenix dactylifera</name>
    <name type="common">Date palm</name>
    <dbReference type="NCBI Taxonomy" id="42345"/>
    <lineage>
        <taxon>Eukaryota</taxon>
        <taxon>Viridiplantae</taxon>
        <taxon>Streptophyta</taxon>
        <taxon>Embryophyta</taxon>
        <taxon>Tracheophyta</taxon>
        <taxon>Spermatophyta</taxon>
        <taxon>Magnoliopsida</taxon>
        <taxon>Liliopsida</taxon>
        <taxon>Arecaceae</taxon>
        <taxon>Coryphoideae</taxon>
        <taxon>Phoeniceae</taxon>
        <taxon>Phoenix</taxon>
    </lineage>
</organism>
<feature type="compositionally biased region" description="Gly residues" evidence="1">
    <location>
        <begin position="56"/>
        <end position="71"/>
    </location>
</feature>
<feature type="region of interest" description="Disordered" evidence="1">
    <location>
        <begin position="19"/>
        <end position="71"/>
    </location>
</feature>
<evidence type="ECO:0000313" key="4">
    <source>
        <dbReference type="RefSeq" id="XP_038972996.1"/>
    </source>
</evidence>
<dbReference type="KEGG" id="pda:120105021"/>
<evidence type="ECO:0000313" key="3">
    <source>
        <dbReference type="Proteomes" id="UP000228380"/>
    </source>
</evidence>
<reference evidence="4" key="1">
    <citation type="submission" date="2025-08" db="UniProtKB">
        <authorList>
            <consortium name="RefSeq"/>
        </authorList>
    </citation>
    <scope>IDENTIFICATION</scope>
    <source>
        <tissue evidence="4">Young leaves</tissue>
    </source>
</reference>
<feature type="chain" id="PRO_5034554063" evidence="2">
    <location>
        <begin position="16"/>
        <end position="123"/>
    </location>
</feature>
<sequence length="123" mass="13786">MGLLFLAMTFSPLSTHPLKNYSPSPLLPSTGRSKPLPLAALPLQPRESQLRPGSVAGSGSGSREGRCGGSGGRIRWYWLRIWRRTPLVWLRIFVRVLVDGELLEREDQGGEPLPQRFSFRFGR</sequence>